<protein>
    <submittedName>
        <fullName evidence="3">Motility associated factor glycosyltransferase family protein</fullName>
    </submittedName>
</protein>
<dbReference type="AlphaFoldDB" id="A0A7Y0HA17"/>
<dbReference type="Pfam" id="PF20157">
    <property type="entry name" value="Maf_flag10_N"/>
    <property type="match status" value="1"/>
</dbReference>
<feature type="domain" description="6-hydroxymethylpterin diphosphokinase MptE-like" evidence="1">
    <location>
        <begin position="295"/>
        <end position="460"/>
    </location>
</feature>
<dbReference type="InterPro" id="IPR045376">
    <property type="entry name" value="Maf_N"/>
</dbReference>
<evidence type="ECO:0000313" key="4">
    <source>
        <dbReference type="Proteomes" id="UP000570493"/>
    </source>
</evidence>
<sequence>MIKNIDINNELEHISEKLEKTIKHQEREAIFSTEANERFEKNFECFAEFFPDIAIAIKNFKTKDDFCLHVTESGHGNFIPSGGSTLLYSQDPMAQTKKQIHMQTSNPAFSFTDYTGYPENDDDTRIHIRYMTKLTQFMKNVRAEDKPRLGKLPSSFPSAIIFGIGLGYHVPLLLEQTQFDYTFLVEPDFEQFFASLFCTDWFEVINKVNTDGGCLFFHLGVDHESFITDIEKIAEDIGAFSLVRSFCYQHTPGVELNDLIKQWSNDYFRFQFGHGFYNDAITGLAHCIHHIRNKAALLTKTTQEMDFDTPIFIVGNGPSLDEAEVFLKNNHQKGIVIAAGTAIASLYNKGIPVDFHVLVERPYSNYKIFGDIFPADEYKKVNLLGLNTLYPDTNKRYKWAGIAGKGNEAGTCLMEVLCLTHIYQGLPLIPFCNPVVANAALSFFLHMGFRNIYLFGVDNGKQLSGSHHSKDSIYKVNNDDDTLGYTCLEFDGRVLKGNLSESVITNDLFFVAHVQLEKLLAHYKVTSCINVGHGAKLQGAIPTAVEHLIDIEREIDKDLAISNIKNDFFTELPIDDVEDRFIAIDKLEEICEHLLSIIDENITERATAAKQLQRQARYVYSLKGTTLGHIFHIIKGSLLYYHCPMITLLYQYEDEVFCLEKYKQLNKLWKCYIQEIMADYKIHYDEKCDLGKE</sequence>
<evidence type="ECO:0000313" key="3">
    <source>
        <dbReference type="EMBL" id="NMM40146.1"/>
    </source>
</evidence>
<dbReference type="RefSeq" id="WP_169019231.1">
    <property type="nucleotide sequence ID" value="NZ_JABBMT010000005.1"/>
</dbReference>
<feature type="domain" description="Glycosyltransferase Maf N-terminal" evidence="2">
    <location>
        <begin position="38"/>
        <end position="267"/>
    </location>
</feature>
<dbReference type="GO" id="GO:0016740">
    <property type="term" value="F:transferase activity"/>
    <property type="evidence" value="ECO:0007669"/>
    <property type="project" value="UniProtKB-KW"/>
</dbReference>
<evidence type="ECO:0000259" key="1">
    <source>
        <dbReference type="Pfam" id="PF01973"/>
    </source>
</evidence>
<keyword evidence="4" id="KW-1185">Reference proteome</keyword>
<dbReference type="Proteomes" id="UP000570493">
    <property type="component" value="Unassembled WGS sequence"/>
</dbReference>
<accession>A0A7Y0HA17</accession>
<name>A0A7Y0HA17_9GAMM</name>
<evidence type="ECO:0000259" key="2">
    <source>
        <dbReference type="Pfam" id="PF20157"/>
    </source>
</evidence>
<proteinExistence type="predicted"/>
<reference evidence="3" key="1">
    <citation type="submission" date="2020-04" db="EMBL/GenBank/DDBJ databases">
        <title>Genome Sequencing for Pseudoaltermonas arctica.</title>
        <authorList>
            <person name="Elkins N.S."/>
        </authorList>
    </citation>
    <scope>NUCLEOTIDE SEQUENCE [LARGE SCALE GENOMIC DNA]</scope>
    <source>
        <strain evidence="3">NEC-BIFX-2020_0012</strain>
    </source>
</reference>
<organism evidence="3 4">
    <name type="scientific">Pseudoalteromonas arctica</name>
    <dbReference type="NCBI Taxonomy" id="394751"/>
    <lineage>
        <taxon>Bacteria</taxon>
        <taxon>Pseudomonadati</taxon>
        <taxon>Pseudomonadota</taxon>
        <taxon>Gammaproteobacteria</taxon>
        <taxon>Alteromonadales</taxon>
        <taxon>Pseudoalteromonadaceae</taxon>
        <taxon>Pseudoalteromonas</taxon>
    </lineage>
</organism>
<comment type="caution">
    <text evidence="3">The sequence shown here is derived from an EMBL/GenBank/DDBJ whole genome shotgun (WGS) entry which is preliminary data.</text>
</comment>
<dbReference type="PANTHER" id="PTHR41786">
    <property type="entry name" value="MOTILITY ACCESSORY FACTOR MAF"/>
    <property type="match status" value="1"/>
</dbReference>
<dbReference type="PANTHER" id="PTHR41786:SF1">
    <property type="entry name" value="6-HYDROXYMETHYLPTERIN DIPHOSPHOKINASE MPTE-LIKE DOMAIN-CONTAINING PROTEIN"/>
    <property type="match status" value="1"/>
</dbReference>
<dbReference type="EMBL" id="JABBMT010000005">
    <property type="protein sequence ID" value="NMM40146.1"/>
    <property type="molecule type" value="Genomic_DNA"/>
</dbReference>
<gene>
    <name evidence="3" type="ORF">HHO47_04615</name>
</gene>
<dbReference type="InterPro" id="IPR002826">
    <property type="entry name" value="MptE-like"/>
</dbReference>
<dbReference type="Pfam" id="PF01973">
    <property type="entry name" value="MptE-like"/>
    <property type="match status" value="1"/>
</dbReference>